<dbReference type="SUPFAM" id="SSF46785">
    <property type="entry name" value="Winged helix' DNA-binding domain"/>
    <property type="match status" value="1"/>
</dbReference>
<organism evidence="6 7">
    <name type="scientific">Antricoccus suffuscus</name>
    <dbReference type="NCBI Taxonomy" id="1629062"/>
    <lineage>
        <taxon>Bacteria</taxon>
        <taxon>Bacillati</taxon>
        <taxon>Actinomycetota</taxon>
        <taxon>Actinomycetes</taxon>
        <taxon>Geodermatophilales</taxon>
        <taxon>Antricoccaceae</taxon>
        <taxon>Antricoccus</taxon>
    </lineage>
</organism>
<dbReference type="GO" id="GO:0000976">
    <property type="term" value="F:transcription cis-regulatory region binding"/>
    <property type="evidence" value="ECO:0007669"/>
    <property type="project" value="TreeGrafter"/>
</dbReference>
<keyword evidence="7" id="KW-1185">Reference proteome</keyword>
<proteinExistence type="inferred from homology"/>
<evidence type="ECO:0000259" key="5">
    <source>
        <dbReference type="PROSITE" id="PS50931"/>
    </source>
</evidence>
<dbReference type="InterPro" id="IPR036390">
    <property type="entry name" value="WH_DNA-bd_sf"/>
</dbReference>
<dbReference type="RefSeq" id="WP_170110920.1">
    <property type="nucleotide sequence ID" value="NZ_PVUE01000001.1"/>
</dbReference>
<evidence type="ECO:0000256" key="2">
    <source>
        <dbReference type="ARBA" id="ARBA00023015"/>
    </source>
</evidence>
<dbReference type="PANTHER" id="PTHR30126">
    <property type="entry name" value="HTH-TYPE TRANSCRIPTIONAL REGULATOR"/>
    <property type="match status" value="1"/>
</dbReference>
<dbReference type="Pfam" id="PF00126">
    <property type="entry name" value="HTH_1"/>
    <property type="match status" value="1"/>
</dbReference>
<dbReference type="FunFam" id="1.10.10.10:FF:000001">
    <property type="entry name" value="LysR family transcriptional regulator"/>
    <property type="match status" value="1"/>
</dbReference>
<keyword evidence="3" id="KW-0238">DNA-binding</keyword>
<evidence type="ECO:0000256" key="3">
    <source>
        <dbReference type="ARBA" id="ARBA00023125"/>
    </source>
</evidence>
<dbReference type="PROSITE" id="PS50931">
    <property type="entry name" value="HTH_LYSR"/>
    <property type="match status" value="1"/>
</dbReference>
<dbReference type="GO" id="GO:0003700">
    <property type="term" value="F:DNA-binding transcription factor activity"/>
    <property type="evidence" value="ECO:0007669"/>
    <property type="project" value="InterPro"/>
</dbReference>
<protein>
    <submittedName>
        <fullName evidence="6">Regulatory helix-turn-helix LysR family protein</fullName>
    </submittedName>
</protein>
<evidence type="ECO:0000313" key="7">
    <source>
        <dbReference type="Proteomes" id="UP000237752"/>
    </source>
</evidence>
<keyword evidence="2" id="KW-0805">Transcription regulation</keyword>
<dbReference type="InterPro" id="IPR000847">
    <property type="entry name" value="LysR_HTH_N"/>
</dbReference>
<comment type="caution">
    <text evidence="6">The sequence shown here is derived from an EMBL/GenBank/DDBJ whole genome shotgun (WGS) entry which is preliminary data.</text>
</comment>
<reference evidence="6 7" key="1">
    <citation type="submission" date="2018-03" db="EMBL/GenBank/DDBJ databases">
        <title>Genomic Encyclopedia of Archaeal and Bacterial Type Strains, Phase II (KMG-II): from individual species to whole genera.</title>
        <authorList>
            <person name="Goeker M."/>
        </authorList>
    </citation>
    <scope>NUCLEOTIDE SEQUENCE [LARGE SCALE GENOMIC DNA]</scope>
    <source>
        <strain evidence="6 7">DSM 100065</strain>
    </source>
</reference>
<keyword evidence="4" id="KW-0804">Transcription</keyword>
<feature type="domain" description="HTH lysR-type" evidence="5">
    <location>
        <begin position="5"/>
        <end position="62"/>
    </location>
</feature>
<sequence>MIDDVTLFGLKVLRQVAATGSFAAAASELGYTQSAVSRQMAALEAAVGEQLFERERRGVRLTPAAEIVLSGATRALAELETTGQQLAGLRDRAAGRW</sequence>
<dbReference type="Gene3D" id="1.10.10.10">
    <property type="entry name" value="Winged helix-like DNA-binding domain superfamily/Winged helix DNA-binding domain"/>
    <property type="match status" value="1"/>
</dbReference>
<dbReference type="InterPro" id="IPR036388">
    <property type="entry name" value="WH-like_DNA-bd_sf"/>
</dbReference>
<evidence type="ECO:0000256" key="1">
    <source>
        <dbReference type="ARBA" id="ARBA00009437"/>
    </source>
</evidence>
<dbReference type="PANTHER" id="PTHR30126:SF39">
    <property type="entry name" value="HTH-TYPE TRANSCRIPTIONAL REGULATOR CYSL"/>
    <property type="match status" value="1"/>
</dbReference>
<evidence type="ECO:0000256" key="4">
    <source>
        <dbReference type="ARBA" id="ARBA00023163"/>
    </source>
</evidence>
<evidence type="ECO:0000313" key="6">
    <source>
        <dbReference type="EMBL" id="PRZ44294.1"/>
    </source>
</evidence>
<name>A0A2T1A6W1_9ACTN</name>
<dbReference type="EMBL" id="PVUE01000001">
    <property type="protein sequence ID" value="PRZ44294.1"/>
    <property type="molecule type" value="Genomic_DNA"/>
</dbReference>
<dbReference type="Proteomes" id="UP000237752">
    <property type="component" value="Unassembled WGS sequence"/>
</dbReference>
<accession>A0A2T1A6W1</accession>
<dbReference type="PRINTS" id="PR00039">
    <property type="entry name" value="HTHLYSR"/>
</dbReference>
<gene>
    <name evidence="6" type="ORF">CLV47_101420</name>
</gene>
<dbReference type="AlphaFoldDB" id="A0A2T1A6W1"/>
<comment type="similarity">
    <text evidence="1">Belongs to the LysR transcriptional regulatory family.</text>
</comment>